<feature type="chain" id="PRO_5039338559" description="Septum formation-related domain-containing protein" evidence="2">
    <location>
        <begin position="21"/>
        <end position="171"/>
    </location>
</feature>
<organism evidence="3 4">
    <name type="scientific">Mycolicibacterium rhodesiae (strain NBB3)</name>
    <name type="common">Mycobacterium rhodesiae</name>
    <dbReference type="NCBI Taxonomy" id="710685"/>
    <lineage>
        <taxon>Bacteria</taxon>
        <taxon>Bacillati</taxon>
        <taxon>Actinomycetota</taxon>
        <taxon>Actinomycetes</taxon>
        <taxon>Mycobacteriales</taxon>
        <taxon>Mycobacteriaceae</taxon>
        <taxon>Mycolicibacterium</taxon>
    </lineage>
</organism>
<evidence type="ECO:0000313" key="3">
    <source>
        <dbReference type="EMBL" id="AEV74895.1"/>
    </source>
</evidence>
<keyword evidence="4" id="KW-1185">Reference proteome</keyword>
<accession>G8RLS2</accession>
<gene>
    <name evidence="3" type="ordered locus">MycrhN_4401</name>
</gene>
<dbReference type="Proteomes" id="UP000005442">
    <property type="component" value="Chromosome"/>
</dbReference>
<protein>
    <recommendedName>
        <fullName evidence="5">Septum formation-related domain-containing protein</fullName>
    </recommendedName>
</protein>
<dbReference type="eggNOG" id="ENOG5030GWZ">
    <property type="taxonomic scope" value="Bacteria"/>
</dbReference>
<dbReference type="KEGG" id="mrh:MycrhN_4401"/>
<keyword evidence="2" id="KW-0732">Signal</keyword>
<dbReference type="OrthoDB" id="3628931at2"/>
<proteinExistence type="predicted"/>
<evidence type="ECO:0008006" key="5">
    <source>
        <dbReference type="Google" id="ProtNLM"/>
    </source>
</evidence>
<evidence type="ECO:0000256" key="1">
    <source>
        <dbReference type="SAM" id="MobiDB-lite"/>
    </source>
</evidence>
<dbReference type="RefSeq" id="WP_014212643.1">
    <property type="nucleotide sequence ID" value="NC_016604.1"/>
</dbReference>
<dbReference type="EMBL" id="CP003169">
    <property type="protein sequence ID" value="AEV74895.1"/>
    <property type="molecule type" value="Genomic_DNA"/>
</dbReference>
<dbReference type="PATRIC" id="fig|710685.3.peg.4412"/>
<evidence type="ECO:0000313" key="4">
    <source>
        <dbReference type="Proteomes" id="UP000005442"/>
    </source>
</evidence>
<feature type="signal peptide" evidence="2">
    <location>
        <begin position="1"/>
        <end position="20"/>
    </location>
</feature>
<sequence>MWHPGVAISCVAIAATTLVACGSATEKPISTSTAETYTTPESTFTSAPPATPEPRAKDWFDLDVGDCLVALPHVEAGEVSVDLVDCTRPHAGEVFLRAPTEVNAAIADVADSQCAAGVVDYTGRPGDDAFTVTYLIDSNQDRTSANPLPSTVICLLQARDGRQLTGSARSR</sequence>
<name>G8RLS2_MYCRN</name>
<dbReference type="AlphaFoldDB" id="G8RLS2"/>
<reference evidence="3 4" key="1">
    <citation type="submission" date="2011-12" db="EMBL/GenBank/DDBJ databases">
        <title>Complete sequence of Mycobacterium rhodesiae NBB3.</title>
        <authorList>
            <consortium name="US DOE Joint Genome Institute"/>
            <person name="Lucas S."/>
            <person name="Han J."/>
            <person name="Lapidus A."/>
            <person name="Cheng J.-F."/>
            <person name="Goodwin L."/>
            <person name="Pitluck S."/>
            <person name="Peters L."/>
            <person name="Mikhailova N."/>
            <person name="Gu W."/>
            <person name="Detter J.C."/>
            <person name="Han C."/>
            <person name="Tapia R."/>
            <person name="Land M."/>
            <person name="Hauser L."/>
            <person name="Kyrpides N."/>
            <person name="Ivanova N."/>
            <person name="Pagani I."/>
            <person name="Mattes T."/>
            <person name="Holmes A."/>
            <person name="Rutledge P."/>
            <person name="Paulsen I."/>
            <person name="Coleman N."/>
            <person name="Woyke T."/>
        </authorList>
    </citation>
    <scope>NUCLEOTIDE SEQUENCE [LARGE SCALE GENOMIC DNA]</scope>
    <source>
        <strain evidence="3 4">NBB3</strain>
    </source>
</reference>
<feature type="compositionally biased region" description="Polar residues" evidence="1">
    <location>
        <begin position="30"/>
        <end position="48"/>
    </location>
</feature>
<dbReference type="STRING" id="710685.MycrhN_4401"/>
<dbReference type="HOGENOM" id="CLU_133214_0_0_11"/>
<evidence type="ECO:0000256" key="2">
    <source>
        <dbReference type="SAM" id="SignalP"/>
    </source>
</evidence>
<feature type="region of interest" description="Disordered" evidence="1">
    <location>
        <begin position="30"/>
        <end position="52"/>
    </location>
</feature>